<proteinExistence type="inferred from homology"/>
<dbReference type="PROSITE" id="PS50151">
    <property type="entry name" value="UVR"/>
    <property type="match status" value="1"/>
</dbReference>
<dbReference type="SMART" id="SM00465">
    <property type="entry name" value="GIYc"/>
    <property type="match status" value="1"/>
</dbReference>
<keyword evidence="13" id="KW-1185">Reference proteome</keyword>
<feature type="domain" description="GIY-YIG" evidence="10">
    <location>
        <begin position="17"/>
        <end position="95"/>
    </location>
</feature>
<dbReference type="EMBL" id="FODO01000002">
    <property type="protein sequence ID" value="SEN90650.1"/>
    <property type="molecule type" value="Genomic_DNA"/>
</dbReference>
<dbReference type="InterPro" id="IPR003583">
    <property type="entry name" value="Hlx-hairpin-Hlx_DNA-bd_motif"/>
</dbReference>
<comment type="subunit">
    <text evidence="7">Interacts with UvrB in an incision complex.</text>
</comment>
<organism evidence="12 13">
    <name type="scientific">Nitrosomonas oligotropha</name>
    <dbReference type="NCBI Taxonomy" id="42354"/>
    <lineage>
        <taxon>Bacteria</taxon>
        <taxon>Pseudomonadati</taxon>
        <taxon>Pseudomonadota</taxon>
        <taxon>Betaproteobacteria</taxon>
        <taxon>Nitrosomonadales</taxon>
        <taxon>Nitrosomonadaceae</taxon>
        <taxon>Nitrosomonas</taxon>
    </lineage>
</organism>
<comment type="similarity">
    <text evidence="7">Belongs to the UvrC family.</text>
</comment>
<dbReference type="InterPro" id="IPR004791">
    <property type="entry name" value="UvrC"/>
</dbReference>
<dbReference type="Pfam" id="PF08459">
    <property type="entry name" value="UvrC_RNaseH_dom"/>
    <property type="match status" value="1"/>
</dbReference>
<dbReference type="OrthoDB" id="9804933at2"/>
<dbReference type="Gene3D" id="3.30.420.340">
    <property type="entry name" value="UvrC, RNAse H endonuclease domain"/>
    <property type="match status" value="1"/>
</dbReference>
<dbReference type="Proteomes" id="UP000198814">
    <property type="component" value="Unassembled WGS sequence"/>
</dbReference>
<dbReference type="InterPro" id="IPR036876">
    <property type="entry name" value="UVR_dom_sf"/>
</dbReference>
<evidence type="ECO:0000256" key="8">
    <source>
        <dbReference type="SAM" id="Coils"/>
    </source>
</evidence>
<feature type="domain" description="UVR" evidence="9">
    <location>
        <begin position="204"/>
        <end position="239"/>
    </location>
</feature>
<dbReference type="HAMAP" id="MF_00203">
    <property type="entry name" value="UvrC"/>
    <property type="match status" value="1"/>
</dbReference>
<evidence type="ECO:0000313" key="13">
    <source>
        <dbReference type="Proteomes" id="UP000198814"/>
    </source>
</evidence>
<protein>
    <recommendedName>
        <fullName evidence="7">UvrABC system protein C</fullName>
        <shortName evidence="7">Protein UvrC</shortName>
    </recommendedName>
    <alternativeName>
        <fullName evidence="7">Excinuclease ABC subunit C</fullName>
    </alternativeName>
</protein>
<evidence type="ECO:0000256" key="7">
    <source>
        <dbReference type="HAMAP-Rule" id="MF_00203"/>
    </source>
</evidence>
<evidence type="ECO:0000256" key="4">
    <source>
        <dbReference type="ARBA" id="ARBA00022881"/>
    </source>
</evidence>
<dbReference type="CDD" id="cd10434">
    <property type="entry name" value="GIY-YIG_UvrC_Cho"/>
    <property type="match status" value="1"/>
</dbReference>
<dbReference type="FunFam" id="3.30.420.340:FF:000001">
    <property type="entry name" value="UvrABC system protein C"/>
    <property type="match status" value="1"/>
</dbReference>
<dbReference type="InterPro" id="IPR038476">
    <property type="entry name" value="UvrC_RNase_H_dom_sf"/>
</dbReference>
<dbReference type="PANTHER" id="PTHR30562:SF1">
    <property type="entry name" value="UVRABC SYSTEM PROTEIN C"/>
    <property type="match status" value="1"/>
</dbReference>
<dbReference type="PANTHER" id="PTHR30562">
    <property type="entry name" value="UVRC/OXIDOREDUCTASE"/>
    <property type="match status" value="1"/>
</dbReference>
<keyword evidence="5 7" id="KW-0234">DNA repair</keyword>
<dbReference type="STRING" id="42354.SAMN05216333_10279"/>
<reference evidence="13" key="1">
    <citation type="submission" date="2016-10" db="EMBL/GenBank/DDBJ databases">
        <authorList>
            <person name="Varghese N."/>
            <person name="Submissions S."/>
        </authorList>
    </citation>
    <scope>NUCLEOTIDE SEQUENCE [LARGE SCALE GENOMIC DNA]</scope>
    <source>
        <strain evidence="13">Nm76</strain>
    </source>
</reference>
<evidence type="ECO:0000259" key="10">
    <source>
        <dbReference type="PROSITE" id="PS50164"/>
    </source>
</evidence>
<evidence type="ECO:0000259" key="11">
    <source>
        <dbReference type="PROSITE" id="PS50165"/>
    </source>
</evidence>
<dbReference type="GO" id="GO:0009381">
    <property type="term" value="F:excinuclease ABC activity"/>
    <property type="evidence" value="ECO:0007669"/>
    <property type="project" value="UniProtKB-UniRule"/>
</dbReference>
<evidence type="ECO:0000256" key="1">
    <source>
        <dbReference type="ARBA" id="ARBA00022490"/>
    </source>
</evidence>
<dbReference type="Gene3D" id="3.40.1440.10">
    <property type="entry name" value="GIY-YIG endonuclease"/>
    <property type="match status" value="1"/>
</dbReference>
<dbReference type="InterPro" id="IPR050066">
    <property type="entry name" value="UvrABC_protein_C"/>
</dbReference>
<dbReference type="RefSeq" id="WP_090315904.1">
    <property type="nucleotide sequence ID" value="NZ_FNOE01000003.1"/>
</dbReference>
<comment type="function">
    <text evidence="7">The UvrABC repair system catalyzes the recognition and processing of DNA lesions. UvrC both incises the 5' and 3' sides of the lesion. The N-terminal half is responsible for the 3' incision and the C-terminal half is responsible for the 5' incision.</text>
</comment>
<evidence type="ECO:0000313" key="12">
    <source>
        <dbReference type="EMBL" id="SEN90650.1"/>
    </source>
</evidence>
<feature type="domain" description="UvrC family homology region profile" evidence="11">
    <location>
        <begin position="266"/>
        <end position="479"/>
    </location>
</feature>
<dbReference type="FunFam" id="3.40.1440.10:FF:000001">
    <property type="entry name" value="UvrABC system protein C"/>
    <property type="match status" value="1"/>
</dbReference>
<keyword evidence="2 7" id="KW-0227">DNA damage</keyword>
<dbReference type="PROSITE" id="PS50165">
    <property type="entry name" value="UVRC"/>
    <property type="match status" value="1"/>
</dbReference>
<feature type="coiled-coil region" evidence="8">
    <location>
        <begin position="358"/>
        <end position="385"/>
    </location>
</feature>
<dbReference type="InterPro" id="IPR010994">
    <property type="entry name" value="RuvA_2-like"/>
</dbReference>
<dbReference type="AlphaFoldDB" id="A0A1H8KCE6"/>
<evidence type="ECO:0000256" key="5">
    <source>
        <dbReference type="ARBA" id="ARBA00023204"/>
    </source>
</evidence>
<keyword evidence="3 7" id="KW-0228">DNA excision</keyword>
<evidence type="ECO:0000256" key="2">
    <source>
        <dbReference type="ARBA" id="ARBA00022763"/>
    </source>
</evidence>
<dbReference type="InterPro" id="IPR047296">
    <property type="entry name" value="GIY-YIG_UvrC_Cho"/>
</dbReference>
<dbReference type="InterPro" id="IPR000305">
    <property type="entry name" value="GIY-YIG_endonuc"/>
</dbReference>
<dbReference type="NCBIfam" id="NF001824">
    <property type="entry name" value="PRK00558.1-5"/>
    <property type="match status" value="1"/>
</dbReference>
<dbReference type="SUPFAM" id="SSF47781">
    <property type="entry name" value="RuvA domain 2-like"/>
    <property type="match status" value="1"/>
</dbReference>
<dbReference type="GO" id="GO:0005737">
    <property type="term" value="C:cytoplasm"/>
    <property type="evidence" value="ECO:0007669"/>
    <property type="project" value="UniProtKB-SubCell"/>
</dbReference>
<dbReference type="Gene3D" id="4.10.860.10">
    <property type="entry name" value="UVR domain"/>
    <property type="match status" value="1"/>
</dbReference>
<dbReference type="InterPro" id="IPR001943">
    <property type="entry name" value="UVR_dom"/>
</dbReference>
<evidence type="ECO:0000256" key="3">
    <source>
        <dbReference type="ARBA" id="ARBA00022769"/>
    </source>
</evidence>
<dbReference type="Pfam" id="PF01541">
    <property type="entry name" value="GIY-YIG"/>
    <property type="match status" value="1"/>
</dbReference>
<name>A0A1H8KCE6_9PROT</name>
<accession>A0A1H8KCE6</accession>
<dbReference type="NCBIfam" id="TIGR00194">
    <property type="entry name" value="uvrC"/>
    <property type="match status" value="1"/>
</dbReference>
<dbReference type="Pfam" id="PF02151">
    <property type="entry name" value="UVR"/>
    <property type="match status" value="1"/>
</dbReference>
<keyword evidence="8" id="KW-0175">Coiled coil</keyword>
<dbReference type="Gene3D" id="1.10.150.20">
    <property type="entry name" value="5' to 3' exonuclease, C-terminal subdomain"/>
    <property type="match status" value="1"/>
</dbReference>
<dbReference type="PROSITE" id="PS50164">
    <property type="entry name" value="GIY_YIG"/>
    <property type="match status" value="1"/>
</dbReference>
<dbReference type="Pfam" id="PF14520">
    <property type="entry name" value="HHH_5"/>
    <property type="match status" value="1"/>
</dbReference>
<comment type="subcellular location">
    <subcellularLocation>
        <location evidence="7">Cytoplasm</location>
    </subcellularLocation>
</comment>
<evidence type="ECO:0000256" key="6">
    <source>
        <dbReference type="ARBA" id="ARBA00023236"/>
    </source>
</evidence>
<dbReference type="GO" id="GO:0003677">
    <property type="term" value="F:DNA binding"/>
    <property type="evidence" value="ECO:0007669"/>
    <property type="project" value="UniProtKB-UniRule"/>
</dbReference>
<dbReference type="SUPFAM" id="SSF82771">
    <property type="entry name" value="GIY-YIG endonuclease"/>
    <property type="match status" value="1"/>
</dbReference>
<dbReference type="SMART" id="SM00278">
    <property type="entry name" value="HhH1"/>
    <property type="match status" value="2"/>
</dbReference>
<sequence length="605" mass="68080">MTDTVFNAKAFCRDLPLQPGVYRMLNAKGEVIYVGKAVSLRKRVSSYFQKSNLAPRTQLMVSQVSGIETTVTRSEAEALLLENNLIKSLKPRYNILFRDDKSYPYVILSGHEFPRLGFYRGALDKTHQYFGPYPNAGIVRESIQLLQKIFRLRTCEDSVFSNRTRPCLLYQIKRCSGPCIHRISPQEYQADVNNAELFLQGKQTEVMEVINAKMQQASERMEYEQAALLRDQIQALRRIREKQFVDSGKALDADVVACVLSPDGSGKACVNLAMIRGGRHLGDKSFFPQNADDYSAANVVEAFLAQHYLNRSAPPLIILGEKIEREALQQLLTEQCGHKITIQLNPIGEKRVWLNMAIENAQLALKQMMSRHASQEKRLQALQQELQMPGIQRIECFDISHTLGEATVASCVVYDNFAMRNNEYRRYNIDGITPGDDYAAMREALSRRYQKVVSGEGQLPDLILIDGGKGQVTAAQEALQELGISDANLLGVAKGEERKPGLEQLISPLFEKPLQLPSEHAALHLIQQIRDEAHRFAIQGHRGRRAKARTSSSLENIEGIGAKRRQQLLGRFGGLKGVLTASIEELQQTEGISRKLAEKIYKELH</sequence>
<keyword evidence="4 7" id="KW-0267">Excision nuclease</keyword>
<gene>
    <name evidence="7" type="primary">uvrC</name>
    <name evidence="12" type="ORF">SAMN05216333_10279</name>
</gene>
<dbReference type="GO" id="GO:0009380">
    <property type="term" value="C:excinuclease repair complex"/>
    <property type="evidence" value="ECO:0007669"/>
    <property type="project" value="InterPro"/>
</dbReference>
<evidence type="ECO:0000259" key="9">
    <source>
        <dbReference type="PROSITE" id="PS50151"/>
    </source>
</evidence>
<dbReference type="SUPFAM" id="SSF46600">
    <property type="entry name" value="C-terminal UvrC-binding domain of UvrB"/>
    <property type="match status" value="1"/>
</dbReference>
<dbReference type="InterPro" id="IPR035901">
    <property type="entry name" value="GIY-YIG_endonuc_sf"/>
</dbReference>
<dbReference type="GO" id="GO:0009432">
    <property type="term" value="P:SOS response"/>
    <property type="evidence" value="ECO:0007669"/>
    <property type="project" value="UniProtKB-UniRule"/>
</dbReference>
<keyword evidence="6 7" id="KW-0742">SOS response</keyword>
<dbReference type="GO" id="GO:0006289">
    <property type="term" value="P:nucleotide-excision repair"/>
    <property type="evidence" value="ECO:0007669"/>
    <property type="project" value="UniProtKB-UniRule"/>
</dbReference>
<keyword evidence="1 7" id="KW-0963">Cytoplasm</keyword>
<dbReference type="Pfam" id="PF22920">
    <property type="entry name" value="UvrC_RNaseH"/>
    <property type="match status" value="1"/>
</dbReference>
<dbReference type="InterPro" id="IPR001162">
    <property type="entry name" value="UvrC_RNase_H_dom"/>
</dbReference>